<comment type="subcellular location">
    <subcellularLocation>
        <location evidence="1">Membrane</location>
        <topology evidence="1">Multi-pass membrane protein</topology>
    </subcellularLocation>
</comment>
<sequence>MARDRHSIALNVLFGVICHCGYRFGILLVGYYISGAVLSAFQETRKASLDVNINGGRCSARQVLTRTFLACIVCVAYAVFFKADAPLDASAEPVATFLWGCFIGHYACCAADTWASELGVLSPTPPVLITNWCTRVPPGTNGGISLVGTLASAAGGAFIGLLFYVYGVCFLPVATVPQWPVIVFGLVAGLIGSLVDSLLGATVQATWYSEPAKSVIPVPAVPKSCVHRHVCGHDLLTNEQVNLVSVTFTTVVCGYLIQVFF</sequence>
<reference evidence="7 8" key="1">
    <citation type="journal article" date="2014" name="Genome Biol. Evol.">
        <title>The secreted proteins of Achlya hypogyna and Thraustotheca clavata identify the ancestral oomycete secretome and reveal gene acquisitions by horizontal gene transfer.</title>
        <authorList>
            <person name="Misner I."/>
            <person name="Blouin N."/>
            <person name="Leonard G."/>
            <person name="Richards T.A."/>
            <person name="Lane C.E."/>
        </authorList>
    </citation>
    <scope>NUCLEOTIDE SEQUENCE [LARGE SCALE GENOMIC DNA]</scope>
    <source>
        <strain evidence="7 8">ATCC 48635</strain>
    </source>
</reference>
<accession>A0A1V9ZTC2</accession>
<evidence type="ECO:0000256" key="1">
    <source>
        <dbReference type="ARBA" id="ARBA00004141"/>
    </source>
</evidence>
<feature type="transmembrane region" description="Helical" evidence="6">
    <location>
        <begin position="12"/>
        <end position="33"/>
    </location>
</feature>
<dbReference type="GO" id="GO:0016020">
    <property type="term" value="C:membrane"/>
    <property type="evidence" value="ECO:0007669"/>
    <property type="project" value="UniProtKB-SubCell"/>
</dbReference>
<evidence type="ECO:0000256" key="4">
    <source>
        <dbReference type="ARBA" id="ARBA00022989"/>
    </source>
</evidence>
<protein>
    <recommendedName>
        <fullName evidence="9">Transmembrane protein 19</fullName>
    </recommendedName>
</protein>
<evidence type="ECO:0000256" key="5">
    <source>
        <dbReference type="ARBA" id="ARBA00023136"/>
    </source>
</evidence>
<evidence type="ECO:0000313" key="8">
    <source>
        <dbReference type="Proteomes" id="UP000243579"/>
    </source>
</evidence>
<feature type="transmembrane region" description="Helical" evidence="6">
    <location>
        <begin position="179"/>
        <end position="199"/>
    </location>
</feature>
<comment type="caution">
    <text evidence="7">The sequence shown here is derived from an EMBL/GenBank/DDBJ whole genome shotgun (WGS) entry which is preliminary data.</text>
</comment>
<evidence type="ECO:0000313" key="7">
    <source>
        <dbReference type="EMBL" id="OQS01266.1"/>
    </source>
</evidence>
<organism evidence="7 8">
    <name type="scientific">Achlya hypogyna</name>
    <name type="common">Oomycete</name>
    <name type="synonym">Protoachlya hypogyna</name>
    <dbReference type="NCBI Taxonomy" id="1202772"/>
    <lineage>
        <taxon>Eukaryota</taxon>
        <taxon>Sar</taxon>
        <taxon>Stramenopiles</taxon>
        <taxon>Oomycota</taxon>
        <taxon>Saprolegniomycetes</taxon>
        <taxon>Saprolegniales</taxon>
        <taxon>Achlyaceae</taxon>
        <taxon>Achlya</taxon>
    </lineage>
</organism>
<dbReference type="OrthoDB" id="30881at2759"/>
<comment type="similarity">
    <text evidence="2">Belongs to the TMEM19 family.</text>
</comment>
<evidence type="ECO:0000256" key="6">
    <source>
        <dbReference type="SAM" id="Phobius"/>
    </source>
</evidence>
<gene>
    <name evidence="7" type="ORF">ACHHYP_01503</name>
</gene>
<keyword evidence="3 6" id="KW-0812">Transmembrane</keyword>
<dbReference type="EMBL" id="JNBR01000011">
    <property type="protein sequence ID" value="OQS01266.1"/>
    <property type="molecule type" value="Genomic_DNA"/>
</dbReference>
<keyword evidence="8" id="KW-1185">Reference proteome</keyword>
<dbReference type="PANTHER" id="PTHR13353:SF5">
    <property type="entry name" value="TRANSMEMBRANE PROTEIN 19"/>
    <property type="match status" value="1"/>
</dbReference>
<evidence type="ECO:0000256" key="3">
    <source>
        <dbReference type="ARBA" id="ARBA00022692"/>
    </source>
</evidence>
<proteinExistence type="inferred from homology"/>
<keyword evidence="4 6" id="KW-1133">Transmembrane helix</keyword>
<dbReference type="Proteomes" id="UP000243579">
    <property type="component" value="Unassembled WGS sequence"/>
</dbReference>
<dbReference type="InterPro" id="IPR002794">
    <property type="entry name" value="DUF92_TMEM19"/>
</dbReference>
<keyword evidence="5 6" id="KW-0472">Membrane</keyword>
<feature type="transmembrane region" description="Helical" evidence="6">
    <location>
        <begin position="63"/>
        <end position="81"/>
    </location>
</feature>
<evidence type="ECO:0000256" key="2">
    <source>
        <dbReference type="ARBA" id="ARBA00009012"/>
    </source>
</evidence>
<dbReference type="Pfam" id="PF01940">
    <property type="entry name" value="DUF92"/>
    <property type="match status" value="1"/>
</dbReference>
<dbReference type="PANTHER" id="PTHR13353">
    <property type="entry name" value="TRANSMEMBRANE PROTEIN 19"/>
    <property type="match status" value="1"/>
</dbReference>
<name>A0A1V9ZTC2_ACHHY</name>
<evidence type="ECO:0008006" key="9">
    <source>
        <dbReference type="Google" id="ProtNLM"/>
    </source>
</evidence>
<feature type="transmembrane region" description="Helical" evidence="6">
    <location>
        <begin position="144"/>
        <end position="167"/>
    </location>
</feature>
<dbReference type="AlphaFoldDB" id="A0A1V9ZTC2"/>